<sequence>MVYSFNCIREKYSKTSWYFMIKIINDINNGLLGPILVKTTRDFSLALSKIEDTFVFKTLHIKG</sequence>
<dbReference type="EMBL" id="NGJN01000003">
    <property type="protein sequence ID" value="OZV69375.1"/>
    <property type="molecule type" value="Genomic_DNA"/>
</dbReference>
<dbReference type="AlphaFoldDB" id="A0A265UVN1"/>
<reference evidence="1 2" key="1">
    <citation type="submission" date="2017-05" db="EMBL/GenBank/DDBJ databases">
        <title>The draft genome sequence of Idiomarina salinarum WNB302.</title>
        <authorList>
            <person name="Sun Y."/>
            <person name="Chen B."/>
            <person name="Du Z."/>
        </authorList>
    </citation>
    <scope>NUCLEOTIDE SEQUENCE [LARGE SCALE GENOMIC DNA]</scope>
    <source>
        <strain evidence="1 2">WNB302</strain>
    </source>
</reference>
<evidence type="ECO:0000313" key="2">
    <source>
        <dbReference type="Proteomes" id="UP000216840"/>
    </source>
</evidence>
<comment type="caution">
    <text evidence="1">The sequence shown here is derived from an EMBL/GenBank/DDBJ whole genome shotgun (WGS) entry which is preliminary data.</text>
</comment>
<evidence type="ECO:0000313" key="1">
    <source>
        <dbReference type="EMBL" id="OZV69375.1"/>
    </source>
</evidence>
<keyword evidence="2" id="KW-1185">Reference proteome</keyword>
<organism evidence="1 2">
    <name type="scientific">Winogradskyella aurantia</name>
    <dbReference type="NCBI Taxonomy" id="1915063"/>
    <lineage>
        <taxon>Bacteria</taxon>
        <taxon>Pseudomonadati</taxon>
        <taxon>Bacteroidota</taxon>
        <taxon>Flavobacteriia</taxon>
        <taxon>Flavobacteriales</taxon>
        <taxon>Flavobacteriaceae</taxon>
        <taxon>Winogradskyella</taxon>
    </lineage>
</organism>
<name>A0A265UVN1_9FLAO</name>
<accession>A0A265UVN1</accession>
<proteinExistence type="predicted"/>
<protein>
    <submittedName>
        <fullName evidence="1">Uncharacterized protein</fullName>
    </submittedName>
</protein>
<gene>
    <name evidence="1" type="ORF">CA834_07950</name>
</gene>
<dbReference type="Proteomes" id="UP000216840">
    <property type="component" value="Unassembled WGS sequence"/>
</dbReference>